<dbReference type="Pfam" id="PF00561">
    <property type="entry name" value="Abhydrolase_1"/>
    <property type="match status" value="1"/>
</dbReference>
<dbReference type="Proteomes" id="UP001207742">
    <property type="component" value="Unassembled WGS sequence"/>
</dbReference>
<evidence type="ECO:0000313" key="3">
    <source>
        <dbReference type="Proteomes" id="UP001207742"/>
    </source>
</evidence>
<comment type="caution">
    <text evidence="2">The sequence shown here is derived from an EMBL/GenBank/DDBJ whole genome shotgun (WGS) entry which is preliminary data.</text>
</comment>
<dbReference type="PANTHER" id="PTHR42977:SF1">
    <property type="entry name" value="BLR6576 PROTEIN"/>
    <property type="match status" value="1"/>
</dbReference>
<organism evidence="2 3">
    <name type="scientific">Chitinophaga nivalis</name>
    <dbReference type="NCBI Taxonomy" id="2991709"/>
    <lineage>
        <taxon>Bacteria</taxon>
        <taxon>Pseudomonadati</taxon>
        <taxon>Bacteroidota</taxon>
        <taxon>Chitinophagia</taxon>
        <taxon>Chitinophagales</taxon>
        <taxon>Chitinophagaceae</taxon>
        <taxon>Chitinophaga</taxon>
    </lineage>
</organism>
<dbReference type="Gene3D" id="3.40.50.1820">
    <property type="entry name" value="alpha/beta hydrolase"/>
    <property type="match status" value="1"/>
</dbReference>
<dbReference type="InterPro" id="IPR029058">
    <property type="entry name" value="AB_hydrolase_fold"/>
</dbReference>
<accession>A0ABT3IMQ5</accession>
<dbReference type="PANTHER" id="PTHR42977">
    <property type="entry name" value="HYDROLASE-RELATED"/>
    <property type="match status" value="1"/>
</dbReference>
<reference evidence="2 3" key="1">
    <citation type="submission" date="2022-10" db="EMBL/GenBank/DDBJ databases">
        <title>Chitinophaga nivalis PC15 sp. nov., isolated from Pyeongchang county, South Korea.</title>
        <authorList>
            <person name="Trinh H.N."/>
        </authorList>
    </citation>
    <scope>NUCLEOTIDE SEQUENCE [LARGE SCALE GENOMIC DNA]</scope>
    <source>
        <strain evidence="2 3">PC14</strain>
    </source>
</reference>
<name>A0ABT3IMQ5_9BACT</name>
<evidence type="ECO:0000259" key="1">
    <source>
        <dbReference type="Pfam" id="PF00561"/>
    </source>
</evidence>
<keyword evidence="2" id="KW-0378">Hydrolase</keyword>
<dbReference type="PRINTS" id="PR00111">
    <property type="entry name" value="ABHYDROLASE"/>
</dbReference>
<keyword evidence="3" id="KW-1185">Reference proteome</keyword>
<gene>
    <name evidence="2" type="ORF">OL497_14245</name>
</gene>
<dbReference type="GO" id="GO:0016787">
    <property type="term" value="F:hydrolase activity"/>
    <property type="evidence" value="ECO:0007669"/>
    <property type="project" value="UniProtKB-KW"/>
</dbReference>
<dbReference type="InterPro" id="IPR000639">
    <property type="entry name" value="Epox_hydrolase-like"/>
</dbReference>
<dbReference type="RefSeq" id="WP_264731082.1">
    <property type="nucleotide sequence ID" value="NZ_JAPDNR010000001.1"/>
</dbReference>
<feature type="domain" description="AB hydrolase-1" evidence="1">
    <location>
        <begin position="37"/>
        <end position="281"/>
    </location>
</feature>
<dbReference type="EMBL" id="JAPDNS010000001">
    <property type="protein sequence ID" value="MCW3485065.1"/>
    <property type="molecule type" value="Genomic_DNA"/>
</dbReference>
<sequence>MTNTSTFPTAVTSARFKSIRLGNVDIFYREAGDPSRPAILLLHGFPASSYMYRNLINDLAANYYVVAPDYPGFGHSSSPAPDQFTYTFDYLAGLMEQFMDAIGLQQVSLYMQDYGGPIGFRIASKRPQQIQALLVQNANAYLEGLAPQVQQARQLMEAGDLTAIRSLVQHMLSFDDIKSQYLLEAAHPEKISPDAWTMDHYFLSRPGYLEIQTILFANYYTNFKQYDSWHAYFRQYQPPALIIWGKNDRIFLTPGAEAFLRDLPNASLHILDAGHFLLEEEHGTVATLIHDFLTQQLP</sequence>
<protein>
    <submittedName>
        <fullName evidence="2">Alpha/beta hydrolase</fullName>
    </submittedName>
</protein>
<dbReference type="InterPro" id="IPR000073">
    <property type="entry name" value="AB_hydrolase_1"/>
</dbReference>
<dbReference type="SUPFAM" id="SSF53474">
    <property type="entry name" value="alpha/beta-Hydrolases"/>
    <property type="match status" value="1"/>
</dbReference>
<proteinExistence type="predicted"/>
<dbReference type="InterPro" id="IPR051340">
    <property type="entry name" value="Haloalkane_dehalogenase"/>
</dbReference>
<evidence type="ECO:0000313" key="2">
    <source>
        <dbReference type="EMBL" id="MCW3485065.1"/>
    </source>
</evidence>
<dbReference type="PRINTS" id="PR00412">
    <property type="entry name" value="EPOXHYDRLASE"/>
</dbReference>